<accession>A0A150SSE3</accession>
<dbReference type="EMBL" id="JEMB01000648">
    <property type="protein sequence ID" value="KYF95349.1"/>
    <property type="molecule type" value="Genomic_DNA"/>
</dbReference>
<dbReference type="Gene3D" id="3.40.630.10">
    <property type="entry name" value="Zn peptidases"/>
    <property type="match status" value="1"/>
</dbReference>
<dbReference type="PANTHER" id="PTHR43808">
    <property type="entry name" value="ACETYLORNITHINE DEACETYLASE"/>
    <property type="match status" value="1"/>
</dbReference>
<evidence type="ECO:0000313" key="6">
    <source>
        <dbReference type="Proteomes" id="UP000075635"/>
    </source>
</evidence>
<dbReference type="AlphaFoldDB" id="A0A150SSE3"/>
<comment type="caution">
    <text evidence="5">The sequence shown here is derived from an EMBL/GenBank/DDBJ whole genome shotgun (WGS) entry which is preliminary data.</text>
</comment>
<keyword evidence="2" id="KW-0378">Hydrolase</keyword>
<evidence type="ECO:0000259" key="4">
    <source>
        <dbReference type="Pfam" id="PF07687"/>
    </source>
</evidence>
<organism evidence="5 6">
    <name type="scientific">Sorangium cellulosum</name>
    <name type="common">Polyangium cellulosum</name>
    <dbReference type="NCBI Taxonomy" id="56"/>
    <lineage>
        <taxon>Bacteria</taxon>
        <taxon>Pseudomonadati</taxon>
        <taxon>Myxococcota</taxon>
        <taxon>Polyangia</taxon>
        <taxon>Polyangiales</taxon>
        <taxon>Polyangiaceae</taxon>
        <taxon>Sorangium</taxon>
    </lineage>
</organism>
<keyword evidence="3" id="KW-0170">Cobalt</keyword>
<dbReference type="InterPro" id="IPR036264">
    <property type="entry name" value="Bact_exopeptidase_dim_dom"/>
</dbReference>
<dbReference type="SUPFAM" id="SSF53187">
    <property type="entry name" value="Zn-dependent exopeptidases"/>
    <property type="match status" value="1"/>
</dbReference>
<protein>
    <submittedName>
        <fullName evidence="5">Succinyl-diaminopimelate desuccinylase</fullName>
    </submittedName>
</protein>
<dbReference type="Gene3D" id="3.30.70.360">
    <property type="match status" value="1"/>
</dbReference>
<dbReference type="InterPro" id="IPR011650">
    <property type="entry name" value="Peptidase_M20_dimer"/>
</dbReference>
<reference evidence="5 6" key="1">
    <citation type="submission" date="2014-02" db="EMBL/GenBank/DDBJ databases">
        <title>The small core and large imbalanced accessory genome model reveals a collaborative survival strategy of Sorangium cellulosum strains in nature.</title>
        <authorList>
            <person name="Han K."/>
            <person name="Peng R."/>
            <person name="Blom J."/>
            <person name="Li Y.-Z."/>
        </authorList>
    </citation>
    <scope>NUCLEOTIDE SEQUENCE [LARGE SCALE GENOMIC DNA]</scope>
    <source>
        <strain evidence="5 6">So0011-07</strain>
    </source>
</reference>
<dbReference type="SUPFAM" id="SSF55031">
    <property type="entry name" value="Bacterial exopeptidase dimerisation domain"/>
    <property type="match status" value="1"/>
</dbReference>
<dbReference type="Proteomes" id="UP000075635">
    <property type="component" value="Unassembled WGS sequence"/>
</dbReference>
<evidence type="ECO:0000256" key="2">
    <source>
        <dbReference type="ARBA" id="ARBA00022801"/>
    </source>
</evidence>
<dbReference type="GO" id="GO:0046872">
    <property type="term" value="F:metal ion binding"/>
    <property type="evidence" value="ECO:0007669"/>
    <property type="project" value="UniProtKB-KW"/>
</dbReference>
<dbReference type="Pfam" id="PF07687">
    <property type="entry name" value="M20_dimer"/>
    <property type="match status" value="1"/>
</dbReference>
<dbReference type="Pfam" id="PF01546">
    <property type="entry name" value="Peptidase_M20"/>
    <property type="match status" value="1"/>
</dbReference>
<evidence type="ECO:0000256" key="3">
    <source>
        <dbReference type="ARBA" id="ARBA00023285"/>
    </source>
</evidence>
<name>A0A150SSE3_SORCE</name>
<evidence type="ECO:0000313" key="5">
    <source>
        <dbReference type="EMBL" id="KYF95349.1"/>
    </source>
</evidence>
<dbReference type="InterPro" id="IPR002933">
    <property type="entry name" value="Peptidase_M20"/>
</dbReference>
<evidence type="ECO:0000256" key="1">
    <source>
        <dbReference type="ARBA" id="ARBA00022723"/>
    </source>
</evidence>
<dbReference type="PANTHER" id="PTHR43808:SF31">
    <property type="entry name" value="N-ACETYL-L-CITRULLINE DEACETYLASE"/>
    <property type="match status" value="1"/>
</dbReference>
<dbReference type="GO" id="GO:0006526">
    <property type="term" value="P:L-arginine biosynthetic process"/>
    <property type="evidence" value="ECO:0007669"/>
    <property type="project" value="TreeGrafter"/>
</dbReference>
<dbReference type="GO" id="GO:0008777">
    <property type="term" value="F:acetylornithine deacetylase activity"/>
    <property type="evidence" value="ECO:0007669"/>
    <property type="project" value="TreeGrafter"/>
</dbReference>
<proteinExistence type="predicted"/>
<sequence length="350" mass="37436">MKLLENLLWLCKIPSPSGEERLLADELDQRLAALPLASSLRRYGNSLVAPLSRGSGGPRVLLVGQLDVANPGQRGGARVENNRVLGAGAAEKSGLCLMLDVVERRPPVRADITLVFHARGECGFDGSELRLVMARDAELRDADFALVLKPTDNKLQLGSGGSTHATLAFAGRTAHSGLPGAGVNAIHKFARVLSHLAAFEPVPDVVDGLTWYETMSVTSAHGGRAGSVVPDQLEVNVHHTFGPSTDSHTSQERLMALVDRVGAVRFEELSEPAPPNRRHALIAALEQSGVQGVEARQTWTEVAGFAALQIPAVNLGPGAERTMHAQNEVTEIAELERAQAILDRWFASMT</sequence>
<gene>
    <name evidence="5" type="ORF">BE17_44155</name>
</gene>
<feature type="domain" description="Peptidase M20 dimerisation" evidence="4">
    <location>
        <begin position="158"/>
        <end position="260"/>
    </location>
</feature>
<keyword evidence="1" id="KW-0479">Metal-binding</keyword>
<dbReference type="InterPro" id="IPR050072">
    <property type="entry name" value="Peptidase_M20A"/>
</dbReference>